<dbReference type="EMBL" id="GG662841">
    <property type="protein sequence ID" value="EWS76254.1"/>
    <property type="molecule type" value="Genomic_DNA"/>
</dbReference>
<gene>
    <name evidence="1" type="ORF">TTHERM_000812609</name>
</gene>
<keyword evidence="2" id="KW-1185">Reference proteome</keyword>
<proteinExistence type="predicted"/>
<accession>W7XLG6</accession>
<dbReference type="KEGG" id="tet:TTHERM_000812609"/>
<dbReference type="InParanoid" id="W7XLG6"/>
<dbReference type="RefSeq" id="XP_012651213.1">
    <property type="nucleotide sequence ID" value="XM_012795759.1"/>
</dbReference>
<evidence type="ECO:0000313" key="2">
    <source>
        <dbReference type="Proteomes" id="UP000009168"/>
    </source>
</evidence>
<dbReference type="GeneID" id="24440778"/>
<protein>
    <submittedName>
        <fullName evidence="1">Uncharacterized protein</fullName>
    </submittedName>
</protein>
<reference evidence="2" key="1">
    <citation type="journal article" date="2006" name="PLoS Biol.">
        <title>Macronuclear genome sequence of the ciliate Tetrahymena thermophila, a model eukaryote.</title>
        <authorList>
            <person name="Eisen J.A."/>
            <person name="Coyne R.S."/>
            <person name="Wu M."/>
            <person name="Wu D."/>
            <person name="Thiagarajan M."/>
            <person name="Wortman J.R."/>
            <person name="Badger J.H."/>
            <person name="Ren Q."/>
            <person name="Amedeo P."/>
            <person name="Jones K.M."/>
            <person name="Tallon L.J."/>
            <person name="Delcher A.L."/>
            <person name="Salzberg S.L."/>
            <person name="Silva J.C."/>
            <person name="Haas B.J."/>
            <person name="Majoros W.H."/>
            <person name="Farzad M."/>
            <person name="Carlton J.M."/>
            <person name="Smith R.K. Jr."/>
            <person name="Garg J."/>
            <person name="Pearlman R.E."/>
            <person name="Karrer K.M."/>
            <person name="Sun L."/>
            <person name="Manning G."/>
            <person name="Elde N.C."/>
            <person name="Turkewitz A.P."/>
            <person name="Asai D.J."/>
            <person name="Wilkes D.E."/>
            <person name="Wang Y."/>
            <person name="Cai H."/>
            <person name="Collins K."/>
            <person name="Stewart B.A."/>
            <person name="Lee S.R."/>
            <person name="Wilamowska K."/>
            <person name="Weinberg Z."/>
            <person name="Ruzzo W.L."/>
            <person name="Wloga D."/>
            <person name="Gaertig J."/>
            <person name="Frankel J."/>
            <person name="Tsao C.-C."/>
            <person name="Gorovsky M.A."/>
            <person name="Keeling P.J."/>
            <person name="Waller R.F."/>
            <person name="Patron N.J."/>
            <person name="Cherry J.M."/>
            <person name="Stover N.A."/>
            <person name="Krieger C.J."/>
            <person name="del Toro C."/>
            <person name="Ryder H.F."/>
            <person name="Williamson S.C."/>
            <person name="Barbeau R.A."/>
            <person name="Hamilton E.P."/>
            <person name="Orias E."/>
        </authorList>
    </citation>
    <scope>NUCLEOTIDE SEQUENCE [LARGE SCALE GENOMIC DNA]</scope>
    <source>
        <strain evidence="2">SB210</strain>
    </source>
</reference>
<name>W7XLG6_TETTS</name>
<organism evidence="1 2">
    <name type="scientific">Tetrahymena thermophila (strain SB210)</name>
    <dbReference type="NCBI Taxonomy" id="312017"/>
    <lineage>
        <taxon>Eukaryota</taxon>
        <taxon>Sar</taxon>
        <taxon>Alveolata</taxon>
        <taxon>Ciliophora</taxon>
        <taxon>Intramacronucleata</taxon>
        <taxon>Oligohymenophorea</taxon>
        <taxon>Hymenostomatida</taxon>
        <taxon>Tetrahymenina</taxon>
        <taxon>Tetrahymenidae</taxon>
        <taxon>Tetrahymena</taxon>
    </lineage>
</organism>
<dbReference type="Proteomes" id="UP000009168">
    <property type="component" value="Unassembled WGS sequence"/>
</dbReference>
<dbReference type="AlphaFoldDB" id="W7XLG6"/>
<sequence>MSVYQSQKFANLNKILFKNLIQNNSAQKAAQVLTIQIKRHRYAKKQANVYKLTTVLLYSMKKFSNQAHFNKITTQLEQVHANLLQWIQIFKQFTSKYFKICQTFSLNICLMDRKSKKRVLFWKNTEAAQLTILQKQ</sequence>
<evidence type="ECO:0000313" key="1">
    <source>
        <dbReference type="EMBL" id="EWS76254.1"/>
    </source>
</evidence>